<evidence type="ECO:0000256" key="5">
    <source>
        <dbReference type="ARBA" id="ARBA00022598"/>
    </source>
</evidence>
<dbReference type="AlphaFoldDB" id="D1ATD5"/>
<dbReference type="NCBIfam" id="TIGR00211">
    <property type="entry name" value="glyS"/>
    <property type="match status" value="1"/>
</dbReference>
<evidence type="ECO:0000256" key="6">
    <source>
        <dbReference type="ARBA" id="ARBA00022741"/>
    </source>
</evidence>
<keyword evidence="9 11" id="KW-0030">Aminoacyl-tRNA synthetase</keyword>
<dbReference type="STRING" id="574556.ACIS_00109"/>
<accession>D1ATD5</accession>
<dbReference type="Pfam" id="PF05746">
    <property type="entry name" value="DALR_1"/>
    <property type="match status" value="1"/>
</dbReference>
<keyword evidence="4 11" id="KW-0963">Cytoplasm</keyword>
<evidence type="ECO:0000256" key="7">
    <source>
        <dbReference type="ARBA" id="ARBA00022840"/>
    </source>
</evidence>
<dbReference type="GO" id="GO:0005524">
    <property type="term" value="F:ATP binding"/>
    <property type="evidence" value="ECO:0007669"/>
    <property type="project" value="UniProtKB-UniRule"/>
</dbReference>
<dbReference type="InterPro" id="IPR008909">
    <property type="entry name" value="DALR_anticod-bd"/>
</dbReference>
<organism evidence="13 14">
    <name type="scientific">Anaplasma centrale (strain Israel)</name>
    <name type="common">Anaplasma marginale subsp. centrale (strain Israel)</name>
    <dbReference type="NCBI Taxonomy" id="574556"/>
    <lineage>
        <taxon>Bacteria</taxon>
        <taxon>Pseudomonadati</taxon>
        <taxon>Pseudomonadota</taxon>
        <taxon>Alphaproteobacteria</taxon>
        <taxon>Rickettsiales</taxon>
        <taxon>Anaplasmataceae</taxon>
        <taxon>Anaplasma</taxon>
    </lineage>
</organism>
<evidence type="ECO:0000256" key="11">
    <source>
        <dbReference type="HAMAP-Rule" id="MF_00255"/>
    </source>
</evidence>
<evidence type="ECO:0000256" key="10">
    <source>
        <dbReference type="ARBA" id="ARBA00047937"/>
    </source>
</evidence>
<dbReference type="GO" id="GO:0004814">
    <property type="term" value="F:arginine-tRNA ligase activity"/>
    <property type="evidence" value="ECO:0007669"/>
    <property type="project" value="InterPro"/>
</dbReference>
<dbReference type="eggNOG" id="COG0751">
    <property type="taxonomic scope" value="Bacteria"/>
</dbReference>
<dbReference type="GO" id="GO:0005829">
    <property type="term" value="C:cytosol"/>
    <property type="evidence" value="ECO:0007669"/>
    <property type="project" value="TreeGrafter"/>
</dbReference>
<name>D1ATD5_ANACI</name>
<dbReference type="Proteomes" id="UP000000630">
    <property type="component" value="Chromosome"/>
</dbReference>
<evidence type="ECO:0000313" key="14">
    <source>
        <dbReference type="Proteomes" id="UP000000630"/>
    </source>
</evidence>
<dbReference type="KEGG" id="acn:ACIS_00109"/>
<dbReference type="EC" id="6.1.1.14" evidence="11"/>
<comment type="subunit">
    <text evidence="3 11">Tetramer of two alpha and two beta subunits.</text>
</comment>
<dbReference type="PANTHER" id="PTHR30075:SF2">
    <property type="entry name" value="GLYCINE--TRNA LIGASE, CHLOROPLASTIC_MITOCHONDRIAL 2"/>
    <property type="match status" value="1"/>
</dbReference>
<keyword evidence="8 11" id="KW-0648">Protein biosynthesis</keyword>
<dbReference type="Pfam" id="PF02092">
    <property type="entry name" value="tRNA_synt_2f"/>
    <property type="match status" value="1"/>
</dbReference>
<dbReference type="HOGENOM" id="CLU_007220_2_1_5"/>
<dbReference type="HAMAP" id="MF_00255">
    <property type="entry name" value="Gly_tRNA_synth_beta"/>
    <property type="match status" value="1"/>
</dbReference>
<keyword evidence="6 11" id="KW-0547">Nucleotide-binding</keyword>
<sequence length="694" mass="78448">MSSDLVLEVLCEQLPIKTMKVACEYIQPKIDREFINKGISYSTSKTFTTPNRIIFTAYNIDQSKGSGKKEVKGPRVSSDEKVISGFLKKVGKESIEELEIREFSGEKFYYSSKVLSSKDLTSEVAEVIQCMIDDFPLHKRMRWGVGTGHWTRPVINVLCVMDGNVLPVSVAGVVANNITYGNLRFANRQHTVTNVVGYLKFLSESMVIVDTEERRKCILEQLNEKISDAKLTYDHNAQMLEDMSSSLEYPKILVGSVDESFSEIPTEVVSCVMVHHQKYVALKNQEGKIVKFASVASVVNDKVIKNHEMVLRARLSDALFLIKKDKENEMNHYVNLLSTIVFRSGLGTLLDKVERMSALAKYCSVWIPHSSMLNAERAAMVSKADLATLVVREFPELQGKMGRYYAKHSGEVDDVCLAIEEHYLPTGQNDPCPKSPIGIAVSIADKVDSLVGLMATEKISSSRDPFALRRTSISLLRVIIENNISIPLDLIVAKAVSMYTRKAWLSKNKNHLLSVDRDALTSNVLSFCYERLKVILKESDLDKEVIDAIVGRFHDIPTVKKKVEVICEYLKTKEGSTVITAYKRAYNIITKESVEWKSDVRPNKRLCKECYEVQLYDQINHHKKLISILMKGSKFSEAMNSLFEFSSFVNAFMDGVRVCDRVNTELYRNRVDLLVSSVNVYNKVLDFSKILGTF</sequence>
<gene>
    <name evidence="11 13" type="primary">glyS</name>
    <name evidence="13" type="ordered locus">ACIS_00109</name>
</gene>
<evidence type="ECO:0000256" key="8">
    <source>
        <dbReference type="ARBA" id="ARBA00022917"/>
    </source>
</evidence>
<dbReference type="PANTHER" id="PTHR30075">
    <property type="entry name" value="GLYCYL-TRNA SYNTHETASE"/>
    <property type="match status" value="1"/>
</dbReference>
<evidence type="ECO:0000256" key="2">
    <source>
        <dbReference type="ARBA" id="ARBA00008226"/>
    </source>
</evidence>
<evidence type="ECO:0000256" key="4">
    <source>
        <dbReference type="ARBA" id="ARBA00022490"/>
    </source>
</evidence>
<comment type="similarity">
    <text evidence="2 11">Belongs to the class-II aminoacyl-tRNA synthetase family.</text>
</comment>
<evidence type="ECO:0000256" key="1">
    <source>
        <dbReference type="ARBA" id="ARBA00004496"/>
    </source>
</evidence>
<dbReference type="InterPro" id="IPR006194">
    <property type="entry name" value="Gly-tRNA-synth_heterodimer"/>
</dbReference>
<comment type="subcellular location">
    <subcellularLocation>
        <location evidence="1 11">Cytoplasm</location>
    </subcellularLocation>
</comment>
<keyword evidence="5 11" id="KW-0436">Ligase</keyword>
<dbReference type="InterPro" id="IPR015944">
    <property type="entry name" value="Gly-tRNA-synth_bsu"/>
</dbReference>
<reference evidence="13 14" key="1">
    <citation type="journal article" date="2010" name="J. Bacteriol.">
        <title>Complete genome sequence of Anaplasma marginale subsp. centrale.</title>
        <authorList>
            <person name="Herndon D.R."/>
            <person name="Palmer G.H."/>
            <person name="Shkap V."/>
            <person name="Knowles D.P. Jr."/>
            <person name="Brayton K.A."/>
        </authorList>
    </citation>
    <scope>NUCLEOTIDE SEQUENCE [LARGE SCALE GENOMIC DNA]</scope>
    <source>
        <strain evidence="13 14">Israel</strain>
    </source>
</reference>
<keyword evidence="14" id="KW-1185">Reference proteome</keyword>
<proteinExistence type="inferred from homology"/>
<dbReference type="EMBL" id="CP001759">
    <property type="protein sequence ID" value="ACZ48813.1"/>
    <property type="molecule type" value="Genomic_DNA"/>
</dbReference>
<keyword evidence="7 11" id="KW-0067">ATP-binding</keyword>
<comment type="catalytic activity">
    <reaction evidence="10 11">
        <text>tRNA(Gly) + glycine + ATP = glycyl-tRNA(Gly) + AMP + diphosphate</text>
        <dbReference type="Rhea" id="RHEA:16013"/>
        <dbReference type="Rhea" id="RHEA-COMP:9664"/>
        <dbReference type="Rhea" id="RHEA-COMP:9683"/>
        <dbReference type="ChEBI" id="CHEBI:30616"/>
        <dbReference type="ChEBI" id="CHEBI:33019"/>
        <dbReference type="ChEBI" id="CHEBI:57305"/>
        <dbReference type="ChEBI" id="CHEBI:78442"/>
        <dbReference type="ChEBI" id="CHEBI:78522"/>
        <dbReference type="ChEBI" id="CHEBI:456215"/>
        <dbReference type="EC" id="6.1.1.14"/>
    </reaction>
</comment>
<feature type="domain" description="DALR anticodon binding" evidence="12">
    <location>
        <begin position="579"/>
        <end position="686"/>
    </location>
</feature>
<evidence type="ECO:0000313" key="13">
    <source>
        <dbReference type="EMBL" id="ACZ48813.1"/>
    </source>
</evidence>
<dbReference type="GO" id="GO:0006426">
    <property type="term" value="P:glycyl-tRNA aminoacylation"/>
    <property type="evidence" value="ECO:0007669"/>
    <property type="project" value="UniProtKB-UniRule"/>
</dbReference>
<dbReference type="PRINTS" id="PR01045">
    <property type="entry name" value="TRNASYNTHGB"/>
</dbReference>
<dbReference type="OrthoDB" id="9775440at2"/>
<dbReference type="SUPFAM" id="SSF109604">
    <property type="entry name" value="HD-domain/PDEase-like"/>
    <property type="match status" value="1"/>
</dbReference>
<evidence type="ECO:0000259" key="12">
    <source>
        <dbReference type="Pfam" id="PF05746"/>
    </source>
</evidence>
<dbReference type="RefSeq" id="WP_012880300.1">
    <property type="nucleotide sequence ID" value="NC_013532.1"/>
</dbReference>
<protein>
    <recommendedName>
        <fullName evidence="11">Glycine--tRNA ligase beta subunit</fullName>
        <ecNumber evidence="11">6.1.1.14</ecNumber>
    </recommendedName>
    <alternativeName>
        <fullName evidence="11">Glycyl-tRNA synthetase beta subunit</fullName>
        <shortName evidence="11">GlyRS</shortName>
    </alternativeName>
</protein>
<dbReference type="GO" id="GO:0004820">
    <property type="term" value="F:glycine-tRNA ligase activity"/>
    <property type="evidence" value="ECO:0007669"/>
    <property type="project" value="UniProtKB-UniRule"/>
</dbReference>
<evidence type="ECO:0000256" key="9">
    <source>
        <dbReference type="ARBA" id="ARBA00023146"/>
    </source>
</evidence>
<evidence type="ECO:0000256" key="3">
    <source>
        <dbReference type="ARBA" id="ARBA00011209"/>
    </source>
</evidence>
<dbReference type="PROSITE" id="PS50861">
    <property type="entry name" value="AA_TRNA_LIGASE_II_GLYAB"/>
    <property type="match status" value="1"/>
</dbReference>
<dbReference type="GO" id="GO:0006420">
    <property type="term" value="P:arginyl-tRNA aminoacylation"/>
    <property type="evidence" value="ECO:0007669"/>
    <property type="project" value="InterPro"/>
</dbReference>